<accession>A0A4D6KAH2</accession>
<dbReference type="EMBL" id="CP039375">
    <property type="protein sequence ID" value="QCD64854.1"/>
    <property type="molecule type" value="Genomic_DNA"/>
</dbReference>
<evidence type="ECO:0000313" key="3">
    <source>
        <dbReference type="EMBL" id="QCD64854.1"/>
    </source>
</evidence>
<feature type="transmembrane region" description="Helical" evidence="2">
    <location>
        <begin position="7"/>
        <end position="29"/>
    </location>
</feature>
<keyword evidence="2" id="KW-0472">Membrane</keyword>
<keyword evidence="2" id="KW-0812">Transmembrane</keyword>
<proteinExistence type="predicted"/>
<keyword evidence="2" id="KW-1133">Transmembrane helix</keyword>
<gene>
    <name evidence="3" type="ORF">E5139_04080</name>
</gene>
<dbReference type="GeneID" id="42178086"/>
<reference evidence="3 4" key="2">
    <citation type="submission" date="2019-04" db="EMBL/GenBank/DDBJ databases">
        <authorList>
            <person name="Yang S."/>
            <person name="Wei W."/>
        </authorList>
    </citation>
    <scope>NUCLEOTIDE SEQUENCE [LARGE SCALE GENOMIC DNA]</scope>
    <source>
        <strain evidence="4">ZP60</strain>
    </source>
</reference>
<dbReference type="AlphaFoldDB" id="A0A4D6KAH2"/>
<dbReference type="Proteomes" id="UP000297053">
    <property type="component" value="Chromosome"/>
</dbReference>
<evidence type="ECO:0000256" key="1">
    <source>
        <dbReference type="SAM" id="MobiDB-lite"/>
    </source>
</evidence>
<feature type="region of interest" description="Disordered" evidence="1">
    <location>
        <begin position="34"/>
        <end position="72"/>
    </location>
</feature>
<protein>
    <submittedName>
        <fullName evidence="3">Uncharacterized protein</fullName>
    </submittedName>
</protein>
<reference evidence="3 4" key="1">
    <citation type="submission" date="2019-04" db="EMBL/GenBank/DDBJ databases">
        <title>Complete genome sequence of Arthrobacter sp. ZXY-2 associated with effective atrazine degradation and salt adaptation.</title>
        <authorList>
            <person name="Zhao X."/>
        </authorList>
    </citation>
    <scope>NUCLEOTIDE SEQUENCE [LARGE SCALE GENOMIC DNA]</scope>
    <source>
        <strain evidence="4">ZP60</strain>
    </source>
</reference>
<name>A0A4D6KAH2_9EURY</name>
<feature type="compositionally biased region" description="Polar residues" evidence="1">
    <location>
        <begin position="34"/>
        <end position="62"/>
    </location>
</feature>
<organism evidence="3 4">
    <name type="scientific">Halomicrobium mukohataei</name>
    <dbReference type="NCBI Taxonomy" id="57705"/>
    <lineage>
        <taxon>Archaea</taxon>
        <taxon>Methanobacteriati</taxon>
        <taxon>Methanobacteriota</taxon>
        <taxon>Stenosarchaea group</taxon>
        <taxon>Halobacteria</taxon>
        <taxon>Halobacteriales</taxon>
        <taxon>Haloarculaceae</taxon>
        <taxon>Halomicrobium</taxon>
    </lineage>
</organism>
<evidence type="ECO:0000256" key="2">
    <source>
        <dbReference type="SAM" id="Phobius"/>
    </source>
</evidence>
<dbReference type="KEGG" id="halz:E5139_04080"/>
<evidence type="ECO:0000313" key="4">
    <source>
        <dbReference type="Proteomes" id="UP000297053"/>
    </source>
</evidence>
<dbReference type="RefSeq" id="WP_126967049.1">
    <property type="nucleotide sequence ID" value="NZ_CP039375.1"/>
</dbReference>
<sequence>MKRRTFFILSIEITIALTGIATLGAVVVFSDITEPSETSPQQDTQTSQGTPTPESNSENEITVRSPEPVSTPAPEIAINAMQAEGGEGYQLEAGANTWGAADSIAIAYNGEEIERLASGETEIIASSESGTHDPLPKGAVVVAYAIHGDDRTELLRWEVKSGGTSNTR</sequence>